<evidence type="ECO:0000259" key="12">
    <source>
        <dbReference type="SMART" id="SM00235"/>
    </source>
</evidence>
<dbReference type="InterPro" id="IPR021190">
    <property type="entry name" value="Pept_M10A"/>
</dbReference>
<comment type="caution">
    <text evidence="13">The sequence shown here is derived from an EMBL/GenBank/DDBJ whole genome shotgun (WGS) entry which is preliminary data.</text>
</comment>
<dbReference type="GO" id="GO:0030574">
    <property type="term" value="P:collagen catabolic process"/>
    <property type="evidence" value="ECO:0007669"/>
    <property type="project" value="TreeGrafter"/>
</dbReference>
<feature type="binding site" evidence="11">
    <location>
        <position position="298"/>
    </location>
    <ligand>
        <name>Zn(2+)</name>
        <dbReference type="ChEBI" id="CHEBI:29105"/>
        <label>1</label>
    </ligand>
</feature>
<evidence type="ECO:0000256" key="1">
    <source>
        <dbReference type="ARBA" id="ARBA00009614"/>
    </source>
</evidence>
<dbReference type="GO" id="GO:0008270">
    <property type="term" value="F:zinc ion binding"/>
    <property type="evidence" value="ECO:0007669"/>
    <property type="project" value="InterPro"/>
</dbReference>
<dbReference type="SMART" id="SM00235">
    <property type="entry name" value="ZnMc"/>
    <property type="match status" value="1"/>
</dbReference>
<feature type="active site" evidence="10">
    <location>
        <position position="351"/>
    </location>
</feature>
<dbReference type="InterPro" id="IPR036365">
    <property type="entry name" value="PGBD-like_sf"/>
</dbReference>
<evidence type="ECO:0000256" key="10">
    <source>
        <dbReference type="PIRSR" id="PIRSR621190-1"/>
    </source>
</evidence>
<dbReference type="InterPro" id="IPR001818">
    <property type="entry name" value="Pept_M10_metallopeptidase"/>
</dbReference>
<evidence type="ECO:0000313" key="14">
    <source>
        <dbReference type="Proteomes" id="UP000237347"/>
    </source>
</evidence>
<dbReference type="Gene3D" id="3.40.390.10">
    <property type="entry name" value="Collagenase (Catalytic Domain)"/>
    <property type="match status" value="1"/>
</dbReference>
<dbReference type="GO" id="GO:0004222">
    <property type="term" value="F:metalloendopeptidase activity"/>
    <property type="evidence" value="ECO:0007669"/>
    <property type="project" value="InterPro"/>
</dbReference>
<dbReference type="Pfam" id="PF01471">
    <property type="entry name" value="PG_binding_1"/>
    <property type="match status" value="2"/>
</dbReference>
<dbReference type="AlphaFoldDB" id="A0AAW0L987"/>
<dbReference type="Pfam" id="PF00413">
    <property type="entry name" value="Peptidase_M10"/>
    <property type="match status" value="1"/>
</dbReference>
<feature type="binding site" evidence="11">
    <location>
        <position position="368"/>
    </location>
    <ligand>
        <name>Zn(2+)</name>
        <dbReference type="ChEBI" id="CHEBI:29105"/>
        <label>2</label>
        <note>catalytic</note>
    </ligand>
</feature>
<dbReference type="SUPFAM" id="SSF47090">
    <property type="entry name" value="PGBD-like"/>
    <property type="match status" value="2"/>
</dbReference>
<dbReference type="PANTHER" id="PTHR10201:SF268">
    <property type="entry name" value="PEPTIDASE METALLOPEPTIDASE DOMAIN-CONTAINING PROTEIN"/>
    <property type="match status" value="1"/>
</dbReference>
<keyword evidence="2" id="KW-0645">Protease</keyword>
<feature type="binding site" description="in inhibited form" evidence="11">
    <location>
        <position position="211"/>
    </location>
    <ligand>
        <name>Zn(2+)</name>
        <dbReference type="ChEBI" id="CHEBI:29105"/>
        <label>2</label>
        <note>catalytic</note>
    </ligand>
</feature>
<feature type="binding site" evidence="11">
    <location>
        <position position="328"/>
    </location>
    <ligand>
        <name>Ca(2+)</name>
        <dbReference type="ChEBI" id="CHEBI:29108"/>
        <label>1</label>
    </ligand>
</feature>
<feature type="binding site" evidence="11">
    <location>
        <position position="328"/>
    </location>
    <ligand>
        <name>Ca(2+)</name>
        <dbReference type="ChEBI" id="CHEBI:29108"/>
        <label>3</label>
    </ligand>
</feature>
<comment type="cofactor">
    <cofactor evidence="11">
        <name>Zn(2+)</name>
        <dbReference type="ChEBI" id="CHEBI:29105"/>
    </cofactor>
    <text evidence="11">Binds 2 Zn(2+) ions per subunit.</text>
</comment>
<dbReference type="Proteomes" id="UP000237347">
    <property type="component" value="Unassembled WGS sequence"/>
</dbReference>
<dbReference type="CDD" id="cd04278">
    <property type="entry name" value="ZnMc_MMP"/>
    <property type="match status" value="1"/>
</dbReference>
<evidence type="ECO:0000313" key="13">
    <source>
        <dbReference type="EMBL" id="KAK7847256.1"/>
    </source>
</evidence>
<sequence length="395" mass="44961">MQRGPMNFTTLLKELNLEGSHKGQRVQGLHEAERYLNQFGFLKYEDSNNLENDEALELAIKTYQTFYQLAFTGKLDSNTVKQMTIPHCGLPDFNLLMNLLYLSKASLLLLIQLLAIQSGSFTNAKRMPEFSKSLKDVDESQKGQRVQGLREVKHYLNKYGYLNYEDSNNFEEDEFDEALEVAIKTYQTFFHLKVTGKLDTDTIKKMSMPRCGVADIINGSLTHPQFTFLRGEPKWPYYKRHLQYAIVSSAIPNVNLTEVKKACSLAFGEWARFSDFRFEFTDYVGHADLILGFHRGDHGDGHAFDGRDGALAHAFPPTNGRLHFDADEIWSDSSYRVRSNQVDLVGIAMHEIGHLLGLDHSRDELAIMFPGIAKGEFKRSLSSDDRDGLLTLYSS</sequence>
<dbReference type="InterPro" id="IPR006026">
    <property type="entry name" value="Peptidase_Metallo"/>
</dbReference>
<name>A0AAW0L987_QUESU</name>
<evidence type="ECO:0000256" key="5">
    <source>
        <dbReference type="ARBA" id="ARBA00022801"/>
    </source>
</evidence>
<dbReference type="EMBL" id="PKMF04000144">
    <property type="protein sequence ID" value="KAK7847256.1"/>
    <property type="molecule type" value="Genomic_DNA"/>
</dbReference>
<evidence type="ECO:0000256" key="6">
    <source>
        <dbReference type="ARBA" id="ARBA00022833"/>
    </source>
</evidence>
<proteinExistence type="inferred from homology"/>
<accession>A0AAW0L987</accession>
<dbReference type="GO" id="GO:0030198">
    <property type="term" value="P:extracellular matrix organization"/>
    <property type="evidence" value="ECO:0007669"/>
    <property type="project" value="TreeGrafter"/>
</dbReference>
<protein>
    <submittedName>
        <fullName evidence="13">Metalloendoproteinase 2-mmp</fullName>
    </submittedName>
</protein>
<dbReference type="Gene3D" id="1.10.101.10">
    <property type="entry name" value="PGBD-like superfamily/PGBD"/>
    <property type="match status" value="1"/>
</dbReference>
<feature type="domain" description="Peptidase metallopeptidase" evidence="12">
    <location>
        <begin position="231"/>
        <end position="395"/>
    </location>
</feature>
<gene>
    <name evidence="13" type="primary">2MMP_15</name>
    <name evidence="13" type="ORF">CFP56_006967</name>
</gene>
<feature type="binding site" evidence="11">
    <location>
        <position position="300"/>
    </location>
    <ligand>
        <name>Zn(2+)</name>
        <dbReference type="ChEBI" id="CHEBI:29105"/>
        <label>1</label>
    </ligand>
</feature>
<feature type="binding site" evidence="11">
    <location>
        <position position="305"/>
    </location>
    <ligand>
        <name>Ca(2+)</name>
        <dbReference type="ChEBI" id="CHEBI:29108"/>
        <label>3</label>
    </ligand>
</feature>
<dbReference type="InterPro" id="IPR002477">
    <property type="entry name" value="Peptidoglycan-bd-like"/>
</dbReference>
<keyword evidence="4" id="KW-0732">Signal</keyword>
<feature type="binding site" evidence="11">
    <location>
        <position position="313"/>
    </location>
    <ligand>
        <name>Zn(2+)</name>
        <dbReference type="ChEBI" id="CHEBI:29105"/>
        <label>1</label>
    </ligand>
</feature>
<dbReference type="InterPro" id="IPR033739">
    <property type="entry name" value="M10A_MMP"/>
</dbReference>
<evidence type="ECO:0000256" key="2">
    <source>
        <dbReference type="ARBA" id="ARBA00022670"/>
    </source>
</evidence>
<keyword evidence="6 11" id="KW-0862">Zinc</keyword>
<dbReference type="PANTHER" id="PTHR10201">
    <property type="entry name" value="MATRIX METALLOPROTEINASE"/>
    <property type="match status" value="1"/>
</dbReference>
<evidence type="ECO:0000256" key="7">
    <source>
        <dbReference type="ARBA" id="ARBA00023049"/>
    </source>
</evidence>
<feature type="binding site" evidence="11">
    <location>
        <position position="360"/>
    </location>
    <ligand>
        <name>Zn(2+)</name>
        <dbReference type="ChEBI" id="CHEBI:29105"/>
        <label>2</label>
        <note>catalytic</note>
    </ligand>
</feature>
<reference evidence="13 14" key="1">
    <citation type="journal article" date="2018" name="Sci. Data">
        <title>The draft genome sequence of cork oak.</title>
        <authorList>
            <person name="Ramos A.M."/>
            <person name="Usie A."/>
            <person name="Barbosa P."/>
            <person name="Barros P.M."/>
            <person name="Capote T."/>
            <person name="Chaves I."/>
            <person name="Simoes F."/>
            <person name="Abreu I."/>
            <person name="Carrasquinho I."/>
            <person name="Faro C."/>
            <person name="Guimaraes J.B."/>
            <person name="Mendonca D."/>
            <person name="Nobrega F."/>
            <person name="Rodrigues L."/>
            <person name="Saibo N.J.M."/>
            <person name="Varela M.C."/>
            <person name="Egas C."/>
            <person name="Matos J."/>
            <person name="Miguel C.M."/>
            <person name="Oliveira M.M."/>
            <person name="Ricardo C.P."/>
            <person name="Goncalves S."/>
        </authorList>
    </citation>
    <scope>NUCLEOTIDE SEQUENCE [LARGE SCALE GENOMIC DNA]</scope>
    <source>
        <strain evidence="14">cv. HL8</strain>
    </source>
</reference>
<keyword evidence="14" id="KW-1185">Reference proteome</keyword>
<evidence type="ECO:0000256" key="11">
    <source>
        <dbReference type="PIRSR" id="PIRSR621190-2"/>
    </source>
</evidence>
<dbReference type="PRINTS" id="PR00138">
    <property type="entry name" value="MATRIXIN"/>
</dbReference>
<feature type="binding site" evidence="11">
    <location>
        <position position="325"/>
    </location>
    <ligand>
        <name>Ca(2+)</name>
        <dbReference type="ChEBI" id="CHEBI:29108"/>
        <label>3</label>
    </ligand>
</feature>
<feature type="binding site" evidence="11">
    <location>
        <position position="350"/>
    </location>
    <ligand>
        <name>Zn(2+)</name>
        <dbReference type="ChEBI" id="CHEBI:29105"/>
        <label>2</label>
        <note>catalytic</note>
    </ligand>
</feature>
<evidence type="ECO:0000256" key="8">
    <source>
        <dbReference type="ARBA" id="ARBA00023145"/>
    </source>
</evidence>
<dbReference type="SUPFAM" id="SSF55486">
    <property type="entry name" value="Metalloproteases ('zincins'), catalytic domain"/>
    <property type="match status" value="1"/>
</dbReference>
<keyword evidence="3 11" id="KW-0479">Metal-binding</keyword>
<dbReference type="InterPro" id="IPR024079">
    <property type="entry name" value="MetalloPept_cat_dom_sf"/>
</dbReference>
<comment type="cofactor">
    <cofactor evidence="11">
        <name>Ca(2+)</name>
        <dbReference type="ChEBI" id="CHEBI:29108"/>
    </cofactor>
    <text evidence="11">Can bind about 5 Ca(2+) ions per subunit.</text>
</comment>
<feature type="binding site" evidence="11">
    <location>
        <position position="288"/>
    </location>
    <ligand>
        <name>Ca(2+)</name>
        <dbReference type="ChEBI" id="CHEBI:29108"/>
        <label>2</label>
    </ligand>
</feature>
<keyword evidence="5" id="KW-0378">Hydrolase</keyword>
<keyword evidence="11" id="KW-0106">Calcium</keyword>
<feature type="binding site" evidence="11">
    <location>
        <position position="306"/>
    </location>
    <ligand>
        <name>Ca(2+)</name>
        <dbReference type="ChEBI" id="CHEBI:29108"/>
        <label>3</label>
    </ligand>
</feature>
<feature type="binding site" evidence="11">
    <location>
        <position position="354"/>
    </location>
    <ligand>
        <name>Zn(2+)</name>
        <dbReference type="ChEBI" id="CHEBI:29105"/>
        <label>2</label>
        <note>catalytic</note>
    </ligand>
</feature>
<keyword evidence="7" id="KW-0482">Metalloprotease</keyword>
<organism evidence="13 14">
    <name type="scientific">Quercus suber</name>
    <name type="common">Cork oak</name>
    <dbReference type="NCBI Taxonomy" id="58331"/>
    <lineage>
        <taxon>Eukaryota</taxon>
        <taxon>Viridiplantae</taxon>
        <taxon>Streptophyta</taxon>
        <taxon>Embryophyta</taxon>
        <taxon>Tracheophyta</taxon>
        <taxon>Spermatophyta</taxon>
        <taxon>Magnoliopsida</taxon>
        <taxon>eudicotyledons</taxon>
        <taxon>Gunneridae</taxon>
        <taxon>Pentapetalae</taxon>
        <taxon>rosids</taxon>
        <taxon>fabids</taxon>
        <taxon>Fagales</taxon>
        <taxon>Fagaceae</taxon>
        <taxon>Quercus</taxon>
    </lineage>
</organism>
<dbReference type="FunFam" id="3.40.390.10:FF:000018">
    <property type="entry name" value="Metalloendoproteinase 1"/>
    <property type="match status" value="1"/>
</dbReference>
<keyword evidence="9" id="KW-0325">Glycoprotein</keyword>
<evidence type="ECO:0000256" key="4">
    <source>
        <dbReference type="ARBA" id="ARBA00022729"/>
    </source>
</evidence>
<keyword evidence="8" id="KW-0865">Zymogen</keyword>
<dbReference type="GO" id="GO:0031012">
    <property type="term" value="C:extracellular matrix"/>
    <property type="evidence" value="ECO:0007669"/>
    <property type="project" value="InterPro"/>
</dbReference>
<comment type="similarity">
    <text evidence="1">Belongs to the peptidase M10A family. Matrix metalloproteinases (MMPs) subfamily.</text>
</comment>
<feature type="binding site" evidence="11">
    <location>
        <position position="323"/>
    </location>
    <ligand>
        <name>Zn(2+)</name>
        <dbReference type="ChEBI" id="CHEBI:29105"/>
        <label>1</label>
    </ligand>
</feature>
<evidence type="ECO:0000256" key="9">
    <source>
        <dbReference type="ARBA" id="ARBA00023180"/>
    </source>
</evidence>
<evidence type="ECO:0000256" key="3">
    <source>
        <dbReference type="ARBA" id="ARBA00022723"/>
    </source>
</evidence>
<dbReference type="GO" id="GO:0006508">
    <property type="term" value="P:proteolysis"/>
    <property type="evidence" value="ECO:0007669"/>
    <property type="project" value="UniProtKB-KW"/>
</dbReference>
<dbReference type="InterPro" id="IPR036366">
    <property type="entry name" value="PGBDSf"/>
</dbReference>